<feature type="domain" description="HNH nuclease" evidence="1">
    <location>
        <begin position="163"/>
        <end position="219"/>
    </location>
</feature>
<sequence>MKFELKKVHRNTPIDELIADLKNTAAKLNQDFVTREQQDEFGKFDSSNMADRFGGWAKAHERAGLNLARHQKSIRLSDDELFQNLEEVWTKLGHQPIQADMFPPLSKYSAGVYKKHFGTWMKGLEIFVANINNEEGISTEKSIANLQVETSTKHKTKREINWRLRFIVMRRDNFKCKNCGRSPATDPSIILHVDHVKAWAKGGETVLENLQTLCSVCNIGKSDLE</sequence>
<dbReference type="PANTHER" id="PTHR33877">
    <property type="entry name" value="SLL1193 PROTEIN"/>
    <property type="match status" value="1"/>
</dbReference>
<dbReference type="EMBL" id="MHIM01000035">
    <property type="protein sequence ID" value="OGY51500.1"/>
    <property type="molecule type" value="Genomic_DNA"/>
</dbReference>
<evidence type="ECO:0000313" key="2">
    <source>
        <dbReference type="EMBL" id="OGY51500.1"/>
    </source>
</evidence>
<dbReference type="GO" id="GO:0004519">
    <property type="term" value="F:endonuclease activity"/>
    <property type="evidence" value="ECO:0007669"/>
    <property type="project" value="InterPro"/>
</dbReference>
<name>A0A1G1YIG1_9BACT</name>
<gene>
    <name evidence="2" type="ORF">A3A02_03765</name>
</gene>
<comment type="caution">
    <text evidence="2">The sequence shown here is derived from an EMBL/GenBank/DDBJ whole genome shotgun (WGS) entry which is preliminary data.</text>
</comment>
<dbReference type="InterPro" id="IPR003615">
    <property type="entry name" value="HNH_nuc"/>
</dbReference>
<dbReference type="InterPro" id="IPR041025">
    <property type="entry name" value="HNH_repeat"/>
</dbReference>
<dbReference type="GO" id="GO:0008270">
    <property type="term" value="F:zinc ion binding"/>
    <property type="evidence" value="ECO:0007669"/>
    <property type="project" value="InterPro"/>
</dbReference>
<dbReference type="PANTHER" id="PTHR33877:SF2">
    <property type="entry name" value="OS07G0170200 PROTEIN"/>
    <property type="match status" value="1"/>
</dbReference>
<dbReference type="Proteomes" id="UP000177376">
    <property type="component" value="Unassembled WGS sequence"/>
</dbReference>
<evidence type="ECO:0000259" key="1">
    <source>
        <dbReference type="SMART" id="SM00507"/>
    </source>
</evidence>
<dbReference type="Pfam" id="PF01844">
    <property type="entry name" value="HNH"/>
    <property type="match status" value="1"/>
</dbReference>
<reference evidence="2 3" key="1">
    <citation type="journal article" date="2016" name="Nat. Commun.">
        <title>Thousands of microbial genomes shed light on interconnected biogeochemical processes in an aquifer system.</title>
        <authorList>
            <person name="Anantharaman K."/>
            <person name="Brown C.T."/>
            <person name="Hug L.A."/>
            <person name="Sharon I."/>
            <person name="Castelle C.J."/>
            <person name="Probst A.J."/>
            <person name="Thomas B.C."/>
            <person name="Singh A."/>
            <person name="Wilkins M.J."/>
            <person name="Karaoz U."/>
            <person name="Brodie E.L."/>
            <person name="Williams K.H."/>
            <person name="Hubbard S.S."/>
            <person name="Banfield J.F."/>
        </authorList>
    </citation>
    <scope>NUCLEOTIDE SEQUENCE [LARGE SCALE GENOMIC DNA]</scope>
</reference>
<dbReference type="SMART" id="SM00507">
    <property type="entry name" value="HNHc"/>
    <property type="match status" value="1"/>
</dbReference>
<dbReference type="Pfam" id="PF18780">
    <property type="entry name" value="HNH_repeat"/>
    <property type="match status" value="2"/>
</dbReference>
<dbReference type="InterPro" id="IPR002711">
    <property type="entry name" value="HNH"/>
</dbReference>
<dbReference type="Gene3D" id="1.10.30.50">
    <property type="match status" value="1"/>
</dbReference>
<evidence type="ECO:0000313" key="3">
    <source>
        <dbReference type="Proteomes" id="UP000177376"/>
    </source>
</evidence>
<accession>A0A1G1YIG1</accession>
<organism evidence="2 3">
    <name type="scientific">Candidatus Buchananbacteria bacterium RIFCSPLOWO2_01_FULL_39_33</name>
    <dbReference type="NCBI Taxonomy" id="1797543"/>
    <lineage>
        <taxon>Bacteria</taxon>
        <taxon>Candidatus Buchananiibacteriota</taxon>
    </lineage>
</organism>
<dbReference type="GO" id="GO:0003676">
    <property type="term" value="F:nucleic acid binding"/>
    <property type="evidence" value="ECO:0007669"/>
    <property type="project" value="InterPro"/>
</dbReference>
<dbReference type="CDD" id="cd00085">
    <property type="entry name" value="HNHc"/>
    <property type="match status" value="1"/>
</dbReference>
<dbReference type="AlphaFoldDB" id="A0A1G1YIG1"/>
<protein>
    <recommendedName>
        <fullName evidence="1">HNH nuclease domain-containing protein</fullName>
    </recommendedName>
</protein>
<dbReference type="InterPro" id="IPR052892">
    <property type="entry name" value="NA-targeting_endonuclease"/>
</dbReference>
<proteinExistence type="predicted"/>